<dbReference type="InterPro" id="IPR009409">
    <property type="entry name" value="DUF1059"/>
</dbReference>
<accession>A0ABW5CGI7</accession>
<sequence length="60" mass="6533">MYELNCAGVIPGCDRVIRAESQADLIRKAVIQAKQLGVERITPSMMDAFRLATTEAATAH</sequence>
<evidence type="ECO:0000313" key="2">
    <source>
        <dbReference type="Proteomes" id="UP001597371"/>
    </source>
</evidence>
<reference evidence="2" key="1">
    <citation type="journal article" date="2019" name="Int. J. Syst. Evol. Microbiol.">
        <title>The Global Catalogue of Microorganisms (GCM) 10K type strain sequencing project: providing services to taxonomists for standard genome sequencing and annotation.</title>
        <authorList>
            <consortium name="The Broad Institute Genomics Platform"/>
            <consortium name="The Broad Institute Genome Sequencing Center for Infectious Disease"/>
            <person name="Wu L."/>
            <person name="Ma J."/>
        </authorList>
    </citation>
    <scope>NUCLEOTIDE SEQUENCE [LARGE SCALE GENOMIC DNA]</scope>
    <source>
        <strain evidence="2">ZS-35-S2</strain>
    </source>
</reference>
<dbReference type="Pfam" id="PF06348">
    <property type="entry name" value="DUF1059"/>
    <property type="match status" value="1"/>
</dbReference>
<organism evidence="1 2">
    <name type="scientific">Aureimonas populi</name>
    <dbReference type="NCBI Taxonomy" id="1701758"/>
    <lineage>
        <taxon>Bacteria</taxon>
        <taxon>Pseudomonadati</taxon>
        <taxon>Pseudomonadota</taxon>
        <taxon>Alphaproteobacteria</taxon>
        <taxon>Hyphomicrobiales</taxon>
        <taxon>Aurantimonadaceae</taxon>
        <taxon>Aureimonas</taxon>
    </lineage>
</organism>
<gene>
    <name evidence="1" type="ORF">ACFSKQ_02315</name>
</gene>
<name>A0ABW5CGI7_9HYPH</name>
<evidence type="ECO:0000313" key="1">
    <source>
        <dbReference type="EMBL" id="MFD2236295.1"/>
    </source>
</evidence>
<keyword evidence="2" id="KW-1185">Reference proteome</keyword>
<dbReference type="RefSeq" id="WP_209735754.1">
    <property type="nucleotide sequence ID" value="NZ_CP072611.1"/>
</dbReference>
<protein>
    <submittedName>
        <fullName evidence="1">DUF1059 domain-containing protein</fullName>
    </submittedName>
</protein>
<dbReference type="EMBL" id="JBHUIJ010000002">
    <property type="protein sequence ID" value="MFD2236295.1"/>
    <property type="molecule type" value="Genomic_DNA"/>
</dbReference>
<dbReference type="Proteomes" id="UP001597371">
    <property type="component" value="Unassembled WGS sequence"/>
</dbReference>
<proteinExistence type="predicted"/>
<comment type="caution">
    <text evidence="1">The sequence shown here is derived from an EMBL/GenBank/DDBJ whole genome shotgun (WGS) entry which is preliminary data.</text>
</comment>